<protein>
    <submittedName>
        <fullName evidence="1">Uncharacterized protein</fullName>
    </submittedName>
</protein>
<comment type="caution">
    <text evidence="1">The sequence shown here is derived from an EMBL/GenBank/DDBJ whole genome shotgun (WGS) entry which is preliminary data.</text>
</comment>
<sequence length="40" mass="4023">MSGGRNVAIAHLRAAAGVDVIVDPDDDGFLADTETPAITA</sequence>
<dbReference type="EMBL" id="BIFH01000053">
    <property type="protein sequence ID" value="GCE01826.1"/>
    <property type="molecule type" value="Genomic_DNA"/>
</dbReference>
<evidence type="ECO:0000313" key="1">
    <source>
        <dbReference type="EMBL" id="GCE01826.1"/>
    </source>
</evidence>
<dbReference type="AlphaFoldDB" id="A0A401Z4S7"/>
<accession>A0A401Z4S7</accession>
<reference evidence="1 2" key="1">
    <citation type="submission" date="2018-12" db="EMBL/GenBank/DDBJ databases">
        <title>Draft genome sequence of Embleya hyalina NBRC 13850T.</title>
        <authorList>
            <person name="Komaki H."/>
            <person name="Hosoyama A."/>
            <person name="Kimura A."/>
            <person name="Ichikawa N."/>
            <person name="Tamura T."/>
        </authorList>
    </citation>
    <scope>NUCLEOTIDE SEQUENCE [LARGE SCALE GENOMIC DNA]</scope>
    <source>
        <strain evidence="1 2">NBRC 13850</strain>
    </source>
</reference>
<dbReference type="Proteomes" id="UP000286931">
    <property type="component" value="Unassembled WGS sequence"/>
</dbReference>
<keyword evidence="2" id="KW-1185">Reference proteome</keyword>
<organism evidence="1 2">
    <name type="scientific">Embleya hyalina</name>
    <dbReference type="NCBI Taxonomy" id="516124"/>
    <lineage>
        <taxon>Bacteria</taxon>
        <taxon>Bacillati</taxon>
        <taxon>Actinomycetota</taxon>
        <taxon>Actinomycetes</taxon>
        <taxon>Kitasatosporales</taxon>
        <taxon>Streptomycetaceae</taxon>
        <taxon>Embleya</taxon>
    </lineage>
</organism>
<evidence type="ECO:0000313" key="2">
    <source>
        <dbReference type="Proteomes" id="UP000286931"/>
    </source>
</evidence>
<proteinExistence type="predicted"/>
<gene>
    <name evidence="1" type="ORF">EHYA_09600</name>
</gene>
<name>A0A401Z4S7_9ACTN</name>